<evidence type="ECO:0000313" key="3">
    <source>
        <dbReference type="EMBL" id="QOE74358.1"/>
    </source>
</evidence>
<feature type="region of interest" description="Disordered" evidence="1">
    <location>
        <begin position="365"/>
        <end position="401"/>
    </location>
</feature>
<reference evidence="3" key="2">
    <citation type="journal article" date="2013" name="Genome Announc.">
        <title>Complete Genome Sequence of Elephant Endotheliotropic Herpesvirus 1A.</title>
        <authorList>
            <person name="Ling P.D."/>
            <person name="Reid J.G."/>
            <person name="Qin X."/>
            <person name="Muzny D.M."/>
            <person name="Gibbs R."/>
            <person name="Petrosino J."/>
            <person name="Peng R."/>
            <person name="Zong J.C."/>
            <person name="Heaggans S.Y."/>
            <person name="Hayward G.S."/>
        </authorList>
    </citation>
    <scope>NUCLEOTIDE SEQUENCE</scope>
    <source>
        <strain evidence="3">Nyah NAP97</strain>
    </source>
</reference>
<evidence type="ECO:0000313" key="4">
    <source>
        <dbReference type="Proteomes" id="UP001162024"/>
    </source>
</evidence>
<feature type="transmembrane region" description="Helical" evidence="2">
    <location>
        <begin position="240"/>
        <end position="258"/>
    </location>
</feature>
<reference evidence="3" key="4">
    <citation type="journal article" date="2016" name="ILAR J">
        <title>Review of Elephant Endotheliotropic Herpesviruses and Acute Hemorrhagic Disease.</title>
        <authorList>
            <person name="Long S.Y."/>
            <person name="Latimer E.M."/>
            <person name="Hayward G.S."/>
        </authorList>
    </citation>
    <scope>NUCLEOTIDE SEQUENCE</scope>
    <source>
        <strain evidence="3">Nyah NAP97</strain>
    </source>
</reference>
<feature type="transmembrane region" description="Helical" evidence="2">
    <location>
        <begin position="82"/>
        <end position="102"/>
    </location>
</feature>
<dbReference type="RefSeq" id="YP_010802691.1">
    <property type="nucleotide sequence ID" value="NC_077039.1"/>
</dbReference>
<keyword evidence="4" id="KW-1185">Reference proteome</keyword>
<gene>
    <name evidence="3" type="primary">E3.1</name>
</gene>
<protein>
    <submittedName>
        <fullName evidence="3">G protein-coupled receptor-6.1</fullName>
    </submittedName>
</protein>
<keyword evidence="2" id="KW-1133">Transmembrane helix</keyword>
<reference evidence="3" key="1">
    <citation type="journal article" date="2009" name="Vet. Pathol.">
        <title>Clinico-pathologic features of fatal disease attributed to new variants of endotheliotropic herpesviruses in two Asian elephants (Elephas maximus).</title>
        <authorList>
            <person name="Garner M.M."/>
            <person name="Helmick K."/>
            <person name="Ochsenreiter J."/>
            <person name="Richman L.K."/>
            <person name="Latimer E."/>
            <person name="Wise A.G."/>
            <person name="Maes R.K."/>
            <person name="Kiupel M."/>
            <person name="Nordhausen R.W."/>
            <person name="Zong J.C."/>
            <person name="Hayward G.S."/>
        </authorList>
    </citation>
    <scope>NUCLEOTIDE SEQUENCE</scope>
    <source>
        <strain evidence="3">Nyah NAP97</strain>
    </source>
</reference>
<keyword evidence="2" id="KW-0812">Transmembrane</keyword>
<feature type="transmembrane region" description="Helical" evidence="2">
    <location>
        <begin position="326"/>
        <end position="345"/>
    </location>
</feature>
<keyword evidence="3" id="KW-0675">Receptor</keyword>
<evidence type="ECO:0000256" key="2">
    <source>
        <dbReference type="SAM" id="Phobius"/>
    </source>
</evidence>
<dbReference type="GeneID" id="80541475"/>
<dbReference type="EMBL" id="MN373268">
    <property type="protein sequence ID" value="QOE74358.1"/>
    <property type="molecule type" value="Genomic_DNA"/>
</dbReference>
<keyword evidence="2" id="KW-0472">Membrane</keyword>
<feature type="transmembrane region" description="Helical" evidence="2">
    <location>
        <begin position="301"/>
        <end position="320"/>
    </location>
</feature>
<feature type="transmembrane region" description="Helical" evidence="2">
    <location>
        <begin position="181"/>
        <end position="198"/>
    </location>
</feature>
<feature type="compositionally biased region" description="Low complexity" evidence="1">
    <location>
        <begin position="1"/>
        <end position="25"/>
    </location>
</feature>
<evidence type="ECO:0000256" key="1">
    <source>
        <dbReference type="SAM" id="MobiDB-lite"/>
    </source>
</evidence>
<feature type="transmembrane region" description="Helical" evidence="2">
    <location>
        <begin position="140"/>
        <end position="161"/>
    </location>
</feature>
<accession>A0A866VSI7</accession>
<name>A0A866VSI7_9BETA</name>
<reference evidence="3" key="5">
    <citation type="journal article" date="2016" name="MSphere">
        <title>Complete Genome Sequence of Elephant Endotheliotropic Herpesvirus 4, the First Example of a GC-Rich Branch Proboscivirus.</title>
        <authorList>
            <person name="Ling P.D."/>
            <person name="Long S.Y."/>
            <person name="Fuery A."/>
            <person name="Peng R.S."/>
            <person name="Heaggans S.Y."/>
            <person name="Qin X."/>
            <person name="Worley K.C."/>
            <person name="Dugan S."/>
            <person name="Hayward G.S."/>
        </authorList>
    </citation>
    <scope>NUCLEOTIDE SEQUENCE</scope>
    <source>
        <strain evidence="3">Nyah NAP97</strain>
    </source>
</reference>
<sequence length="401" mass="43979">MCNNSSNATNTSTATTTNCVNNTTPASPPPTNVTNSTYFPSTLSWPSEDDVKLFLSTHDSTLSTLFYTLLTLCILLQRRVTVFTLLCHITLLFARTLLIWAFPQILDRNSTDSSNSTQTMNNTTIDQNCTVNGFSSAYGISLTVLSVIGILATVFSILTFVHFDSKLYRAFFPRNTWSLHYILLASTLCIFLLGPLYVWNCVAVSCFSQIPFTGAFACLLLLAFNLLAIHRYQLAVPSQLLRLMALFLIIVSTVTVNSAYVNALADVRPDRPTHITDAYLYAIFLLMTATWISGLMSKTSVYARTVFAGSVSNCALWVAYWCACKILTGPLILATGFSVLVFYIAPQLIFFFTQNEFAWPPFSSAASARDDSKRGGGRPHVSVSRTGGDGGDDDEEATAAL</sequence>
<feature type="transmembrane region" description="Helical" evidence="2">
    <location>
        <begin position="278"/>
        <end position="294"/>
    </location>
</feature>
<feature type="transmembrane region" description="Helical" evidence="2">
    <location>
        <begin position="210"/>
        <end position="228"/>
    </location>
</feature>
<reference evidence="3" key="7">
    <citation type="submission" date="2019-08" db="EMBL/GenBank/DDBJ databases">
        <title>Complete Genome Assembly and Annotation of EEHV3A the First Example of a GC-Branch African Elephant Endotheliotrophic Herpesvirus Associated with Lethal Hemorrhagic Disease.</title>
        <authorList>
            <person name="Tan J."/>
            <person name="Ling P.D."/>
            <person name="Worley K."/>
            <person name="Proudfoot J."/>
            <person name="Bowman M."/>
            <person name="Qin X."/>
            <person name="Latimer E.M."/>
            <person name="Holder K."/>
            <person name="Fayette M."/>
            <person name="Nodolf S."/>
            <person name="Heaggans S.Y."/>
            <person name="Zong J.-C."/>
            <person name="Pearson V.R."/>
            <person name="Hayward G.S."/>
        </authorList>
    </citation>
    <scope>NUCLEOTIDE SEQUENCE</scope>
    <source>
        <strain evidence="3">Nyah NAP97</strain>
    </source>
</reference>
<reference evidence="3" key="3">
    <citation type="journal article" date="2014" name="J. Virol.">
        <title>Comparative genome analysis of four elephant endotheliotropic herpesviruses, EEHV3, EEHV4, EEHV5, and EEHV6, from cases of hemorrhagic disease or viremia.</title>
        <authorList>
            <person name="Zong JC"/>
            <person name="Latimer EM"/>
            <person name="Long SY"/>
            <person name="Richman LK"/>
            <person name="Heaggans SY"/>
            <person name="Hayward GS."/>
        </authorList>
    </citation>
    <scope>NUCLEOTIDE SEQUENCE</scope>
    <source>
        <strain evidence="3">Nyah NAP97</strain>
    </source>
</reference>
<feature type="compositionally biased region" description="Acidic residues" evidence="1">
    <location>
        <begin position="390"/>
        <end position="401"/>
    </location>
</feature>
<reference evidence="3" key="6">
    <citation type="journal article" date="2016" name="MSphere">
        <title>Comparison of the Gene Coding Contents and Other Unusual Features of the GC-Rich and AT-Rich Branch Probosciviruses.</title>
        <authorList>
            <person name="Ling P.D."/>
            <person name="Long S.Y."/>
            <person name="Zong J.C."/>
            <person name="Heaggans S.Y."/>
            <person name="Qin X."/>
            <person name="Hayward G.S."/>
        </authorList>
    </citation>
    <scope>NUCLEOTIDE SEQUENCE</scope>
    <source>
        <strain evidence="3">Nyah NAP97</strain>
    </source>
</reference>
<proteinExistence type="predicted"/>
<feature type="region of interest" description="Disordered" evidence="1">
    <location>
        <begin position="1"/>
        <end position="33"/>
    </location>
</feature>
<dbReference type="KEGG" id="vg:80541475"/>
<organism evidence="3 4">
    <name type="scientific">Elephant endotheliotropic herpesvirus 3A</name>
    <dbReference type="NCBI Taxonomy" id="1329409"/>
    <lineage>
        <taxon>Viruses</taxon>
        <taxon>Duplodnaviria</taxon>
        <taxon>Heunggongvirae</taxon>
        <taxon>Peploviricota</taxon>
        <taxon>Herviviricetes</taxon>
        <taxon>Herpesvirales</taxon>
        <taxon>Orthoherpesviridae</taxon>
        <taxon>Betaherpesvirinae</taxon>
        <taxon>Proboscivirus</taxon>
        <taxon>Elephant endotheliotropic herpesvirus 3</taxon>
    </lineage>
</organism>
<dbReference type="Proteomes" id="UP001162024">
    <property type="component" value="Segment"/>
</dbReference>